<dbReference type="Proteomes" id="UP000317155">
    <property type="component" value="Unassembled WGS sequence"/>
</dbReference>
<reference evidence="2 3" key="1">
    <citation type="submission" date="2019-07" db="EMBL/GenBank/DDBJ databases">
        <title>Insights of Desulfuromonas acetexigens electromicrobiology.</title>
        <authorList>
            <person name="Katuri K."/>
            <person name="Sapireddy V."/>
            <person name="Shaw D.R."/>
            <person name="Saikaly P."/>
        </authorList>
    </citation>
    <scope>NUCLEOTIDE SEQUENCE [LARGE SCALE GENOMIC DNA]</scope>
    <source>
        <strain evidence="2 3">2873</strain>
    </source>
</reference>
<dbReference type="SUPFAM" id="SSF53098">
    <property type="entry name" value="Ribonuclease H-like"/>
    <property type="match status" value="1"/>
</dbReference>
<dbReference type="Pfam" id="PF13701">
    <property type="entry name" value="DDE_Tnp_1_4"/>
    <property type="match status" value="1"/>
</dbReference>
<dbReference type="RefSeq" id="WP_092056576.1">
    <property type="nucleotide sequence ID" value="NZ_FOJJ01000021.1"/>
</dbReference>
<keyword evidence="3" id="KW-1185">Reference proteome</keyword>
<dbReference type="EMBL" id="VJVV01000028">
    <property type="protein sequence ID" value="TRO77525.1"/>
    <property type="molecule type" value="Genomic_DNA"/>
</dbReference>
<evidence type="ECO:0000259" key="1">
    <source>
        <dbReference type="Pfam" id="PF13701"/>
    </source>
</evidence>
<gene>
    <name evidence="2" type="ORF">FL622_17160</name>
</gene>
<evidence type="ECO:0000313" key="2">
    <source>
        <dbReference type="EMBL" id="TRO77525.1"/>
    </source>
</evidence>
<proteinExistence type="predicted"/>
<organism evidence="2 3">
    <name type="scientific">Trichloromonas acetexigens</name>
    <dbReference type="NCBI Taxonomy" id="38815"/>
    <lineage>
        <taxon>Bacteria</taxon>
        <taxon>Pseudomonadati</taxon>
        <taxon>Thermodesulfobacteriota</taxon>
        <taxon>Desulfuromonadia</taxon>
        <taxon>Desulfuromonadales</taxon>
        <taxon>Trichloromonadaceae</taxon>
        <taxon>Trichloromonas</taxon>
    </lineage>
</organism>
<sequence>MKRLIIEKAKDEFYTSHSGLALIGLCLNRFTSLTSRLGGVSRLKKGAIAHADVIRSYIGLLCLGKSDFEAISGFRQDRFFRESLGLKEVPSEPTSRQRMEEHAEVFRTIVNFCATEFLHKSRALMSALPMGHVPLDIDVFTMDNSGTKKKGVSRTYQGYDGYAPIAAYLALEGWLLEIEHREGSQHSQKNFVPFLARVLHKALALTAAPLLVRLDSAHDAWETRIELARHERTDYLLKWNPRGQGKSHWRQRAFSEGSVSDPRPGKRVAILNVRETHVWTDENGIRQELTCRRVVRVIERSTDKNGQGLLEREIELEGWWTTLNLPAEKIVALYQDHGTSEQFHSELKTDMDLERLPSGKFEVNSLVMSCAALAYNVLRYIGQLGLLGDKTPVRHGAKRRRLKTVMQELMYLAARLIETSRRLRLRFSRHSGLNFEAFAGVYRRLAYG</sequence>
<evidence type="ECO:0000313" key="3">
    <source>
        <dbReference type="Proteomes" id="UP000317155"/>
    </source>
</evidence>
<name>A0A550J2Q7_9BACT</name>
<dbReference type="AlphaFoldDB" id="A0A550J2Q7"/>
<dbReference type="InterPro" id="IPR025668">
    <property type="entry name" value="Tnp_DDE_dom"/>
</dbReference>
<protein>
    <submittedName>
        <fullName evidence="2">IS1380 family transposase</fullName>
    </submittedName>
</protein>
<feature type="domain" description="Transposase DDE" evidence="1">
    <location>
        <begin position="15"/>
        <end position="431"/>
    </location>
</feature>
<accession>A0A550J2Q7</accession>
<dbReference type="InterPro" id="IPR012337">
    <property type="entry name" value="RNaseH-like_sf"/>
</dbReference>
<dbReference type="InterPro" id="IPR047960">
    <property type="entry name" value="Transpos_IS1380"/>
</dbReference>
<dbReference type="OrthoDB" id="9815173at2"/>
<comment type="caution">
    <text evidence="2">The sequence shown here is derived from an EMBL/GenBank/DDBJ whole genome shotgun (WGS) entry which is preliminary data.</text>
</comment>
<dbReference type="NCBIfam" id="NF033539">
    <property type="entry name" value="transpos_IS1380"/>
    <property type="match status" value="1"/>
</dbReference>